<dbReference type="EMBL" id="LT906468">
    <property type="protein sequence ID" value="SNV49361.1"/>
    <property type="molecule type" value="Genomic_DNA"/>
</dbReference>
<accession>A0AAJ4XB01</accession>
<evidence type="ECO:0000313" key="2">
    <source>
        <dbReference type="EMBL" id="SNV49361.1"/>
    </source>
</evidence>
<evidence type="ECO:0000313" key="3">
    <source>
        <dbReference type="Proteomes" id="UP000215355"/>
    </source>
</evidence>
<sequence length="99" mass="11702">MLNKNTSVFILQGEELYSTIKQVFSEYLNTNTLNPETSDKKHIELLTTEQLADRLKVTIQTVHRWRKKNRISYIKIGKSYRYDYAIVIHELKNKKGGKK</sequence>
<gene>
    <name evidence="2" type="ORF">SAMEA4412673_01763</name>
</gene>
<dbReference type="InterPro" id="IPR010093">
    <property type="entry name" value="SinI_DNA-bd"/>
</dbReference>
<dbReference type="SUPFAM" id="SSF46955">
    <property type="entry name" value="Putative DNA-binding domain"/>
    <property type="match status" value="1"/>
</dbReference>
<dbReference type="InterPro" id="IPR041657">
    <property type="entry name" value="HTH_17"/>
</dbReference>
<protein>
    <submittedName>
        <fullName evidence="2">DNA binding domain, excisionase family</fullName>
    </submittedName>
</protein>
<proteinExistence type="predicted"/>
<reference evidence="2 3" key="1">
    <citation type="submission" date="2017-06" db="EMBL/GenBank/DDBJ databases">
        <authorList>
            <consortium name="Pathogen Informatics"/>
        </authorList>
    </citation>
    <scope>NUCLEOTIDE SEQUENCE [LARGE SCALE GENOMIC DNA]</scope>
    <source>
        <strain evidence="2 3">NCTC12149</strain>
    </source>
</reference>
<dbReference type="NCBIfam" id="TIGR01764">
    <property type="entry name" value="excise"/>
    <property type="match status" value="1"/>
</dbReference>
<dbReference type="Proteomes" id="UP000215355">
    <property type="component" value="Chromosome 1"/>
</dbReference>
<name>A0AAJ4XB01_9SPHI</name>
<evidence type="ECO:0000259" key="1">
    <source>
        <dbReference type="Pfam" id="PF12728"/>
    </source>
</evidence>
<dbReference type="KEGG" id="smiz:4412673_01763"/>
<dbReference type="RefSeq" id="WP_093095821.1">
    <property type="nucleotide sequence ID" value="NZ_FNGK01000001.1"/>
</dbReference>
<feature type="domain" description="Helix-turn-helix" evidence="1">
    <location>
        <begin position="45"/>
        <end position="83"/>
    </location>
</feature>
<dbReference type="InterPro" id="IPR009061">
    <property type="entry name" value="DNA-bd_dom_put_sf"/>
</dbReference>
<dbReference type="GO" id="GO:0003677">
    <property type="term" value="F:DNA binding"/>
    <property type="evidence" value="ECO:0007669"/>
    <property type="project" value="InterPro"/>
</dbReference>
<dbReference type="Pfam" id="PF12728">
    <property type="entry name" value="HTH_17"/>
    <property type="match status" value="1"/>
</dbReference>
<dbReference type="AlphaFoldDB" id="A0AAJ4XB01"/>
<organism evidence="2 3">
    <name type="scientific">Sphingobacterium mizutaii</name>
    <dbReference type="NCBI Taxonomy" id="1010"/>
    <lineage>
        <taxon>Bacteria</taxon>
        <taxon>Pseudomonadati</taxon>
        <taxon>Bacteroidota</taxon>
        <taxon>Sphingobacteriia</taxon>
        <taxon>Sphingobacteriales</taxon>
        <taxon>Sphingobacteriaceae</taxon>
        <taxon>Sphingobacterium</taxon>
    </lineage>
</organism>